<dbReference type="Pfam" id="PF17874">
    <property type="entry name" value="TPR_MalT"/>
    <property type="match status" value="1"/>
</dbReference>
<organism evidence="5 6">
    <name type="scientific">Panacagrimonas perspica</name>
    <dbReference type="NCBI Taxonomy" id="381431"/>
    <lineage>
        <taxon>Bacteria</taxon>
        <taxon>Pseudomonadati</taxon>
        <taxon>Pseudomonadota</taxon>
        <taxon>Gammaproteobacteria</taxon>
        <taxon>Nevskiales</taxon>
        <taxon>Nevskiaceae</taxon>
        <taxon>Panacagrimonas</taxon>
    </lineage>
</organism>
<sequence>MALAVDRAKGGVIVKSAANATSLPQGLIATKLVPAAMDRRLVSRESLFGSRTGWGGMSPVVSIVAAAGSGKSTLMAQLHHDMVEQGVSTCWLSLDADDNTPAVFAVYFLSALSSVDPNLAREDLSTLRSNPVRDFDVFFDALVARLSAIDRPTTVFIDDFQHIGHPRVLRFLNRLLAHLPPCLHLVFASRVQLPLDLARLRVAGALIEVDQDHLNFDATQAGVFLKRYHDVELAPDDLQALITTTEGWPTGIQLAALAIRRHRGSAGELIKSFSGRDKDLTRYLVETVLSSQSEIVRQFLLTTAPLRRMSPDLCRATSGHADSGEMLEHLERCNLFVIALDRNGQWYRYHHLFAEFLQNELRRTAPEAYRDVCERAADWCQDKDLTTEAIQYALDGECYEKATDLIARHSPKLAQFDGDHYTVLDWMRRLPTQFHDHRPESLLAHAWSRAFSRGTGIAMQLTEQVLEGLKAEPGTNWDLDDARRQGLRVTAHVVQAVTHAAADEMESCFARAGELRASLPPSEDFLIGTICNCLSLCHFAKGDFELSAKVAVDAYFHGQRAGAVFPTLWADFLQVMANVELGRLHTAHEVAQRAYASARSEGSRHSYGVGLSSLINAEIAIQRCNFDSAREFLGDGSIFKEVFGPAEPVLAAIRNEARAQAWNQELGAACRVLEQGQHTALGTQHPRLYAALAIEEATLQLIAGDTAGASQTASRTRLLDDSDSTRTSFSRRPLRGALQLLAARFQLAQQNPDAAARILTQLLQARGAPTQGCFFLTVTAVRAVALWNADRRNDAARELDRALRAAAPEFHVYPIASAGRALLPVLDAIAQRRTDAVSCADLDKKLLLQRSLHSILRGESSAQPAAETRPARRSDMVESMTVRETELLRLVDAGLANRQLADALLVSEATVKWHLHNIYEKMGVRSRSAAAARAREMQLF</sequence>
<dbReference type="AlphaFoldDB" id="A0A4R7PBI5"/>
<keyword evidence="1" id="KW-0805">Transcription regulation</keyword>
<dbReference type="Gene3D" id="1.10.10.10">
    <property type="entry name" value="Winged helix-like DNA-binding domain superfamily/Winged helix DNA-binding domain"/>
    <property type="match status" value="1"/>
</dbReference>
<dbReference type="CDD" id="cd06170">
    <property type="entry name" value="LuxR_C_like"/>
    <property type="match status" value="1"/>
</dbReference>
<evidence type="ECO:0000256" key="1">
    <source>
        <dbReference type="ARBA" id="ARBA00023015"/>
    </source>
</evidence>
<dbReference type="PROSITE" id="PS50043">
    <property type="entry name" value="HTH_LUXR_2"/>
    <property type="match status" value="1"/>
</dbReference>
<gene>
    <name evidence="5" type="ORF">DFR24_0390</name>
</gene>
<reference evidence="5 6" key="1">
    <citation type="submission" date="2019-03" db="EMBL/GenBank/DDBJ databases">
        <title>Genomic Encyclopedia of Type Strains, Phase IV (KMG-IV): sequencing the most valuable type-strain genomes for metagenomic binning, comparative biology and taxonomic classification.</title>
        <authorList>
            <person name="Goeker M."/>
        </authorList>
    </citation>
    <scope>NUCLEOTIDE SEQUENCE [LARGE SCALE GENOMIC DNA]</scope>
    <source>
        <strain evidence="5 6">DSM 26377</strain>
    </source>
</reference>
<evidence type="ECO:0000259" key="4">
    <source>
        <dbReference type="PROSITE" id="PS50043"/>
    </source>
</evidence>
<dbReference type="GO" id="GO:0003677">
    <property type="term" value="F:DNA binding"/>
    <property type="evidence" value="ECO:0007669"/>
    <property type="project" value="UniProtKB-KW"/>
</dbReference>
<dbReference type="InterPro" id="IPR036388">
    <property type="entry name" value="WH-like_DNA-bd_sf"/>
</dbReference>
<dbReference type="PANTHER" id="PTHR44688:SF16">
    <property type="entry name" value="DNA-BINDING TRANSCRIPTIONAL ACTIVATOR DEVR_DOSR"/>
    <property type="match status" value="1"/>
</dbReference>
<dbReference type="Proteomes" id="UP000295341">
    <property type="component" value="Unassembled WGS sequence"/>
</dbReference>
<evidence type="ECO:0000256" key="3">
    <source>
        <dbReference type="ARBA" id="ARBA00023163"/>
    </source>
</evidence>
<evidence type="ECO:0000313" key="5">
    <source>
        <dbReference type="EMBL" id="TDU31032.1"/>
    </source>
</evidence>
<dbReference type="PANTHER" id="PTHR44688">
    <property type="entry name" value="DNA-BINDING TRANSCRIPTIONAL ACTIVATOR DEVR_DOSR"/>
    <property type="match status" value="1"/>
</dbReference>
<proteinExistence type="predicted"/>
<accession>A0A4R7PBI5</accession>
<dbReference type="GO" id="GO:0006355">
    <property type="term" value="P:regulation of DNA-templated transcription"/>
    <property type="evidence" value="ECO:0007669"/>
    <property type="project" value="InterPro"/>
</dbReference>
<dbReference type="PRINTS" id="PR00038">
    <property type="entry name" value="HTHLUXR"/>
</dbReference>
<keyword evidence="2" id="KW-0238">DNA-binding</keyword>
<dbReference type="InterPro" id="IPR027417">
    <property type="entry name" value="P-loop_NTPase"/>
</dbReference>
<dbReference type="Gene3D" id="3.40.50.300">
    <property type="entry name" value="P-loop containing nucleotide triphosphate hydrolases"/>
    <property type="match status" value="1"/>
</dbReference>
<dbReference type="InterPro" id="IPR011990">
    <property type="entry name" value="TPR-like_helical_dom_sf"/>
</dbReference>
<dbReference type="InterPro" id="IPR059106">
    <property type="entry name" value="WHD_MalT"/>
</dbReference>
<feature type="domain" description="HTH luxR-type" evidence="4">
    <location>
        <begin position="873"/>
        <end position="938"/>
    </location>
</feature>
<dbReference type="Gene3D" id="1.25.40.10">
    <property type="entry name" value="Tetratricopeptide repeat domain"/>
    <property type="match status" value="1"/>
</dbReference>
<dbReference type="SUPFAM" id="SSF52540">
    <property type="entry name" value="P-loop containing nucleoside triphosphate hydrolases"/>
    <property type="match status" value="1"/>
</dbReference>
<dbReference type="SMART" id="SM00421">
    <property type="entry name" value="HTH_LUXR"/>
    <property type="match status" value="1"/>
</dbReference>
<comment type="caution">
    <text evidence="5">The sequence shown here is derived from an EMBL/GenBank/DDBJ whole genome shotgun (WGS) entry which is preliminary data.</text>
</comment>
<dbReference type="InterPro" id="IPR041617">
    <property type="entry name" value="TPR_MalT"/>
</dbReference>
<dbReference type="InterPro" id="IPR000792">
    <property type="entry name" value="Tscrpt_reg_LuxR_C"/>
</dbReference>
<dbReference type="EMBL" id="SOBT01000008">
    <property type="protein sequence ID" value="TDU31032.1"/>
    <property type="molecule type" value="Genomic_DNA"/>
</dbReference>
<keyword evidence="6" id="KW-1185">Reference proteome</keyword>
<dbReference type="InterPro" id="IPR016032">
    <property type="entry name" value="Sig_transdc_resp-reg_C-effctor"/>
</dbReference>
<evidence type="ECO:0000313" key="6">
    <source>
        <dbReference type="Proteomes" id="UP000295341"/>
    </source>
</evidence>
<evidence type="ECO:0000256" key="2">
    <source>
        <dbReference type="ARBA" id="ARBA00023125"/>
    </source>
</evidence>
<keyword evidence="3" id="KW-0804">Transcription</keyword>
<protein>
    <submittedName>
        <fullName evidence="5">LuxR family maltose regulon positive regulatory protein</fullName>
    </submittedName>
</protein>
<name>A0A4R7PBI5_9GAMM</name>
<dbReference type="OrthoDB" id="1123107at2"/>
<dbReference type="Pfam" id="PF00196">
    <property type="entry name" value="GerE"/>
    <property type="match status" value="1"/>
</dbReference>
<dbReference type="SUPFAM" id="SSF46894">
    <property type="entry name" value="C-terminal effector domain of the bipartite response regulators"/>
    <property type="match status" value="1"/>
</dbReference>
<dbReference type="Pfam" id="PF25873">
    <property type="entry name" value="WHD_MalT"/>
    <property type="match status" value="1"/>
</dbReference>